<keyword evidence="3" id="KW-0520">NAD</keyword>
<dbReference type="Gene3D" id="3.40.50.720">
    <property type="entry name" value="NAD(P)-binding Rossmann-like Domain"/>
    <property type="match status" value="2"/>
</dbReference>
<dbReference type="GO" id="GO:0030267">
    <property type="term" value="F:glyoxylate reductase (NADPH) activity"/>
    <property type="evidence" value="ECO:0007669"/>
    <property type="project" value="TreeGrafter"/>
</dbReference>
<dbReference type="GO" id="GO:0051287">
    <property type="term" value="F:NAD binding"/>
    <property type="evidence" value="ECO:0007669"/>
    <property type="project" value="InterPro"/>
</dbReference>
<evidence type="ECO:0000256" key="3">
    <source>
        <dbReference type="ARBA" id="ARBA00023027"/>
    </source>
</evidence>
<evidence type="ECO:0000313" key="8">
    <source>
        <dbReference type="Proteomes" id="UP000000270"/>
    </source>
</evidence>
<dbReference type="PANTHER" id="PTHR10996">
    <property type="entry name" value="2-HYDROXYACID DEHYDROGENASE-RELATED"/>
    <property type="match status" value="1"/>
</dbReference>
<dbReference type="Proteomes" id="UP000000270">
    <property type="component" value="Chromosome"/>
</dbReference>
<evidence type="ECO:0000256" key="2">
    <source>
        <dbReference type="ARBA" id="ARBA00023002"/>
    </source>
</evidence>
<name>A8IB71_AZOC5</name>
<reference evidence="7 8" key="6">
    <citation type="journal article" date="2011" name="Appl. Environ. Microbiol.">
        <title>Involvement of the azorhizobial chromosome partition gene (parA) in the onset of bacteroid differentiation during Sesbania rostrata stem nodule development.</title>
        <authorList>
            <person name="Liu CT."/>
            <person name="Lee KB."/>
            <person name="Wang YS."/>
            <person name="Peng MH."/>
            <person name="Lee KT."/>
            <person name="Suzuki S."/>
            <person name="Suzuki T."/>
            <person name="Oyaizu H."/>
        </authorList>
    </citation>
    <scope>NUCLEOTIDE SEQUENCE [LARGE SCALE GENOMIC DNA]</scope>
    <source>
        <strain evidence="8">ATCC 43989 / DSM 5975 / JCM 20966 / LMG 6465 / NBRC 14845 / NCIMB 13405 / ORS 571</strain>
    </source>
</reference>
<dbReference type="InterPro" id="IPR006140">
    <property type="entry name" value="D-isomer_DH_NAD-bd"/>
</dbReference>
<accession>A8IB71</accession>
<evidence type="ECO:0000313" key="7">
    <source>
        <dbReference type="EMBL" id="BAF88617.1"/>
    </source>
</evidence>
<gene>
    <name evidence="7" type="ordered locus">AZC_2619</name>
</gene>
<dbReference type="GO" id="GO:0016618">
    <property type="term" value="F:hydroxypyruvate reductase [NAD(P)H] activity"/>
    <property type="evidence" value="ECO:0007669"/>
    <property type="project" value="TreeGrafter"/>
</dbReference>
<dbReference type="InterPro" id="IPR006139">
    <property type="entry name" value="D-isomer_2_OHA_DH_cat_dom"/>
</dbReference>
<dbReference type="HOGENOM" id="CLU_019796_1_2_5"/>
<dbReference type="EMBL" id="AP009384">
    <property type="protein sequence ID" value="BAF88617.1"/>
    <property type="molecule type" value="Genomic_DNA"/>
</dbReference>
<dbReference type="Pfam" id="PF02826">
    <property type="entry name" value="2-Hacid_dh_C"/>
    <property type="match status" value="1"/>
</dbReference>
<dbReference type="InterPro" id="IPR036291">
    <property type="entry name" value="NAD(P)-bd_dom_sf"/>
</dbReference>
<evidence type="ECO:0000259" key="6">
    <source>
        <dbReference type="Pfam" id="PF02826"/>
    </source>
</evidence>
<dbReference type="Pfam" id="PF00389">
    <property type="entry name" value="2-Hacid_dh"/>
    <property type="match status" value="1"/>
</dbReference>
<evidence type="ECO:0000259" key="5">
    <source>
        <dbReference type="Pfam" id="PF00389"/>
    </source>
</evidence>
<keyword evidence="8" id="KW-1185">Reference proteome</keyword>
<dbReference type="SUPFAM" id="SSF52283">
    <property type="entry name" value="Formate/glycerate dehydrogenase catalytic domain-like"/>
    <property type="match status" value="1"/>
</dbReference>
<reference evidence="7 8" key="5">
    <citation type="journal article" date="2010" name="Appl. Environ. Microbiol.">
        <title>phrR-like gene praR of Azorhizobium caulinodans ORS571 is essential for symbiosis with Sesbania rostrata and is involved in expression of reb genes.</title>
        <authorList>
            <person name="Akiba N."/>
            <person name="Aono T."/>
            <person name="Toyazaki H."/>
            <person name="Sato S."/>
            <person name="Oyaizu H."/>
        </authorList>
    </citation>
    <scope>NUCLEOTIDE SEQUENCE [LARGE SCALE GENOMIC DNA]</scope>
    <source>
        <strain evidence="8">ATCC 43989 / DSM 5975 / JCM 20966 / LMG 6465 / NBRC 14845 / NCIMB 13405 / ORS 571</strain>
    </source>
</reference>
<organism evidence="7 8">
    <name type="scientific">Azorhizobium caulinodans (strain ATCC 43989 / DSM 5975 / JCM 20966 / LMG 6465 / NBRC 14845 / NCIMB 13405 / ORS 571)</name>
    <dbReference type="NCBI Taxonomy" id="438753"/>
    <lineage>
        <taxon>Bacteria</taxon>
        <taxon>Pseudomonadati</taxon>
        <taxon>Pseudomonadota</taxon>
        <taxon>Alphaproteobacteria</taxon>
        <taxon>Hyphomicrobiales</taxon>
        <taxon>Xanthobacteraceae</taxon>
        <taxon>Azorhizobium</taxon>
    </lineage>
</organism>
<evidence type="ECO:0000256" key="1">
    <source>
        <dbReference type="ARBA" id="ARBA00022857"/>
    </source>
</evidence>
<dbReference type="FunFam" id="3.40.50.720:FF:000213">
    <property type="entry name" value="Putative 2-hydroxyacid dehydrogenase"/>
    <property type="match status" value="1"/>
</dbReference>
<reference evidence="7 8" key="4">
    <citation type="journal article" date="2009" name="Appl. Environ. Microbiol.">
        <title>Comparative genome-wide transcriptional profiling of Azorhizobium caulinodans ORS571 grown under free-living and symbiotic conditions.</title>
        <authorList>
            <person name="Tsukada S."/>
            <person name="Aono T."/>
            <person name="Akiba N."/>
            <person name="Lee KB."/>
            <person name="Liu CT."/>
            <person name="Toyazaki H."/>
            <person name="Oyaizu H."/>
        </authorList>
    </citation>
    <scope>NUCLEOTIDE SEQUENCE [LARGE SCALE GENOMIC DNA]</scope>
    <source>
        <strain evidence="8">ATCC 43989 / DSM 5975 / JCM 20966 / LMG 6465 / NBRC 14845 / NCIMB 13405 / ORS 571</strain>
    </source>
</reference>
<dbReference type="PANTHER" id="PTHR10996:SF178">
    <property type="entry name" value="2-HYDROXYACID DEHYDROGENASE YGL185C-RELATED"/>
    <property type="match status" value="1"/>
</dbReference>
<feature type="domain" description="D-isomer specific 2-hydroxyacid dehydrogenase catalytic" evidence="5">
    <location>
        <begin position="65"/>
        <end position="316"/>
    </location>
</feature>
<protein>
    <submittedName>
        <fullName evidence="7">D-isomer specific 2-hydroxyacid dehydrogenase</fullName>
    </submittedName>
</protein>
<evidence type="ECO:0000256" key="4">
    <source>
        <dbReference type="RuleBase" id="RU003719"/>
    </source>
</evidence>
<dbReference type="STRING" id="438753.AZC_2619"/>
<reference evidence="7 8" key="1">
    <citation type="journal article" date="2007" name="Appl. Environ. Microbiol.">
        <title>Rhizobial factors required for stem nodule maturation and maintenance in Sesbania rostrata-Azorhizobium caulinodans ORS571 symbiosis.</title>
        <authorList>
            <person name="Suzuki S."/>
            <person name="Aono T."/>
            <person name="Lee KB."/>
            <person name="Suzuki T."/>
            <person name="Liu CT."/>
            <person name="Miwa H."/>
            <person name="Wakao S."/>
            <person name="Iki T."/>
            <person name="Oyaizu H."/>
        </authorList>
    </citation>
    <scope>NUCLEOTIDE SEQUENCE [LARGE SCALE GENOMIC DNA]</scope>
    <source>
        <strain evidence="8">ATCC 43989 / DSM 5975 / JCM 20966 / LMG 6465 / NBRC 14845 / NCIMB 13405 / ORS 571</strain>
    </source>
</reference>
<dbReference type="SUPFAM" id="SSF51735">
    <property type="entry name" value="NAD(P)-binding Rossmann-fold domains"/>
    <property type="match status" value="1"/>
</dbReference>
<dbReference type="CDD" id="cd12156">
    <property type="entry name" value="HPPR"/>
    <property type="match status" value="1"/>
</dbReference>
<reference evidence="7 8" key="3">
    <citation type="journal article" date="2008" name="BMC Genomics">
        <title>The genome of the versatile nitrogen fixer Azorhizobium caulinodans ORS571.</title>
        <authorList>
            <person name="Lee KB."/>
            <person name="Backer P.D."/>
            <person name="Aono T."/>
            <person name="Liu CT."/>
            <person name="Suzuki S."/>
            <person name="Suzuki T."/>
            <person name="Kaneko T."/>
            <person name="Yamada M."/>
            <person name="Tabata S."/>
            <person name="Kupfer D.M."/>
            <person name="Najar F.Z."/>
            <person name="Wiley G.B."/>
            <person name="Roe B."/>
            <person name="Binnewies T.T."/>
            <person name="Ussery D.W."/>
            <person name="D'Haeze W."/>
            <person name="Herder J.D."/>
            <person name="Gevers D."/>
            <person name="Vereecke D."/>
            <person name="Holsters M."/>
            <person name="Oyaizu H."/>
        </authorList>
    </citation>
    <scope>NUCLEOTIDE SEQUENCE [LARGE SCALE GENOMIC DNA]</scope>
    <source>
        <strain evidence="8">ATCC 43989 / DSM 5975 / JCM 20966 / LMG 6465 / NBRC 14845 / NCIMB 13405 / ORS 571</strain>
    </source>
</reference>
<proteinExistence type="inferred from homology"/>
<dbReference type="eggNOG" id="COG1052">
    <property type="taxonomic scope" value="Bacteria"/>
</dbReference>
<dbReference type="AlphaFoldDB" id="A8IB71"/>
<reference evidence="8" key="2">
    <citation type="submission" date="2007-04" db="EMBL/GenBank/DDBJ databases">
        <title>Complete genome sequence of the nitrogen-fixing bacterium Azorhizobium caulinodans ORS571.</title>
        <authorList>
            <person name="Lee K.B."/>
            <person name="Backer P.D."/>
            <person name="Aono T."/>
            <person name="Liu C.T."/>
            <person name="Suzuki S."/>
            <person name="Suzuki T."/>
            <person name="Kaneko T."/>
            <person name="Yamada M."/>
            <person name="Tabata S."/>
            <person name="Kupfer D.M."/>
            <person name="Najar F.Z."/>
            <person name="Wiley G.B."/>
            <person name="Roe B."/>
            <person name="Binnewies T."/>
            <person name="Ussery D."/>
            <person name="Vereecke D."/>
            <person name="Gevers D."/>
            <person name="Holsters M."/>
            <person name="Oyaizu H."/>
        </authorList>
    </citation>
    <scope>NUCLEOTIDE SEQUENCE [LARGE SCALE GENOMIC DNA]</scope>
    <source>
        <strain evidence="8">ATCC 43989 / DSM 5975 / JCM 20966 / LMG 6465 / NBRC 14845 / NCIMB 13405 / ORS 571</strain>
    </source>
</reference>
<dbReference type="InterPro" id="IPR050223">
    <property type="entry name" value="D-isomer_2-hydroxyacid_DH"/>
</dbReference>
<keyword evidence="1" id="KW-0521">NADP</keyword>
<feature type="domain" description="D-isomer specific 2-hydroxyacid dehydrogenase NAD-binding" evidence="6">
    <location>
        <begin position="115"/>
        <end position="285"/>
    </location>
</feature>
<dbReference type="GO" id="GO:0005829">
    <property type="term" value="C:cytosol"/>
    <property type="evidence" value="ECO:0007669"/>
    <property type="project" value="TreeGrafter"/>
</dbReference>
<sequence>MSRDLSMKPDLLQLCPLMPSLEADLAERFTVHRLHEAADAEAFLATHGSAIKAVATGGHIGLPPAVGARLPALEIVAINGVGYDKVDLAEARRRGYRVANTPDVLTEDVADLAIGLTIAALRQLVRGDGHVRAGQWPKGDLPLGRKMSRKKFGIVGLGRIGRAIAKRLQAFDGEIGYASRSPQDVPYRAFESPAALAAWCDVLIIAAAASAETRHLINGPVLEALGPKGVLVNVARGSLVDEKALLHAVQHGQIAGAALDVFENEPHVPEGFHGLPNVVLTPHMASATHETRADMAALVIANLDAHFAGRALPTPVV</sequence>
<dbReference type="KEGG" id="azc:AZC_2619"/>
<keyword evidence="2 4" id="KW-0560">Oxidoreductase</keyword>
<comment type="similarity">
    <text evidence="4">Belongs to the D-isomer specific 2-hydroxyacid dehydrogenase family.</text>
</comment>